<protein>
    <submittedName>
        <fullName evidence="1">Uncharacterized protein</fullName>
    </submittedName>
</protein>
<comment type="caution">
    <text evidence="1">The sequence shown here is derived from an EMBL/GenBank/DDBJ whole genome shotgun (WGS) entry which is preliminary data.</text>
</comment>
<gene>
    <name evidence="1" type="ORF">RIMI_LOCUS15926805</name>
</gene>
<proteinExistence type="predicted"/>
<reference evidence="1" key="1">
    <citation type="submission" date="2023-07" db="EMBL/GenBank/DDBJ databases">
        <authorList>
            <person name="Stuckert A."/>
        </authorList>
    </citation>
    <scope>NUCLEOTIDE SEQUENCE</scope>
</reference>
<organism evidence="1 2">
    <name type="scientific">Ranitomeya imitator</name>
    <name type="common">mimic poison frog</name>
    <dbReference type="NCBI Taxonomy" id="111125"/>
    <lineage>
        <taxon>Eukaryota</taxon>
        <taxon>Metazoa</taxon>
        <taxon>Chordata</taxon>
        <taxon>Craniata</taxon>
        <taxon>Vertebrata</taxon>
        <taxon>Euteleostomi</taxon>
        <taxon>Amphibia</taxon>
        <taxon>Batrachia</taxon>
        <taxon>Anura</taxon>
        <taxon>Neobatrachia</taxon>
        <taxon>Hyloidea</taxon>
        <taxon>Dendrobatidae</taxon>
        <taxon>Dendrobatinae</taxon>
        <taxon>Ranitomeya</taxon>
    </lineage>
</organism>
<dbReference type="Proteomes" id="UP001176940">
    <property type="component" value="Unassembled WGS sequence"/>
</dbReference>
<evidence type="ECO:0000313" key="1">
    <source>
        <dbReference type="EMBL" id="CAJ0957361.1"/>
    </source>
</evidence>
<name>A0ABN9M5T4_9NEOB</name>
<accession>A0ABN9M5T4</accession>
<dbReference type="EMBL" id="CAUEEQ010043653">
    <property type="protein sequence ID" value="CAJ0957361.1"/>
    <property type="molecule type" value="Genomic_DNA"/>
</dbReference>
<sequence>MEQPRGVCEDIGARLLAYGQRFSLGGMEFQDFDVPPVEQVPDYNRIRNAMLLAAFLNSRKPQFCPF</sequence>
<keyword evidence="2" id="KW-1185">Reference proteome</keyword>
<evidence type="ECO:0000313" key="2">
    <source>
        <dbReference type="Proteomes" id="UP001176940"/>
    </source>
</evidence>